<dbReference type="Proteomes" id="UP000218181">
    <property type="component" value="Unassembled WGS sequence"/>
</dbReference>
<protein>
    <submittedName>
        <fullName evidence="1">Uncharacterized protein</fullName>
    </submittedName>
</protein>
<proteinExistence type="predicted"/>
<dbReference type="Pfam" id="PF25714">
    <property type="entry name" value="Phage_HCP1"/>
    <property type="match status" value="1"/>
</dbReference>
<comment type="caution">
    <text evidence="1">The sequence shown here is derived from an EMBL/GenBank/DDBJ whole genome shotgun (WGS) entry which is preliminary data.</text>
</comment>
<dbReference type="STRING" id="1291764.GCA_001311235_02803"/>
<evidence type="ECO:0000313" key="1">
    <source>
        <dbReference type="EMBL" id="PCR98863.1"/>
    </source>
</evidence>
<organism evidence="1 2">
    <name type="scientific">Lactococcus fujiensis JCM 16395</name>
    <dbReference type="NCBI Taxonomy" id="1291764"/>
    <lineage>
        <taxon>Bacteria</taxon>
        <taxon>Bacillati</taxon>
        <taxon>Bacillota</taxon>
        <taxon>Bacilli</taxon>
        <taxon>Lactobacillales</taxon>
        <taxon>Streptococcaceae</taxon>
        <taxon>Lactococcus</taxon>
    </lineage>
</organism>
<dbReference type="InterPro" id="IPR058001">
    <property type="entry name" value="HCP1"/>
</dbReference>
<name>A0A2A5RIF7_9LACT</name>
<dbReference type="EMBL" id="JXJU01000019">
    <property type="protein sequence ID" value="PCR98863.1"/>
    <property type="molecule type" value="Genomic_DNA"/>
</dbReference>
<gene>
    <name evidence="1" type="ORF">RT41_GL000647</name>
</gene>
<evidence type="ECO:0000313" key="2">
    <source>
        <dbReference type="Proteomes" id="UP000218181"/>
    </source>
</evidence>
<accession>A0A2A5RIF7</accession>
<keyword evidence="2" id="KW-1185">Reference proteome</keyword>
<sequence length="76" mass="8786">MFAAKKEKLSQARLDNFSMQGMARTYRFKVFNIGNLADLDFSYFIDETGKKYTIKTFNENLDDNTWTVEGEVSNGI</sequence>
<reference evidence="1 2" key="1">
    <citation type="submission" date="2014-12" db="EMBL/GenBank/DDBJ databases">
        <title>Draft genome sequences of 10 type strains of Lactococcus.</title>
        <authorList>
            <person name="Sun Z."/>
            <person name="Zhong Z."/>
            <person name="Liu W."/>
            <person name="Zhang W."/>
            <person name="Zhang H."/>
        </authorList>
    </citation>
    <scope>NUCLEOTIDE SEQUENCE [LARGE SCALE GENOMIC DNA]</scope>
    <source>
        <strain evidence="1 2">JCM 16395</strain>
    </source>
</reference>
<dbReference type="AlphaFoldDB" id="A0A2A5RIF7"/>